<dbReference type="EMBL" id="CALTRL010000790">
    <property type="protein sequence ID" value="CAH7669665.1"/>
    <property type="molecule type" value="Genomic_DNA"/>
</dbReference>
<feature type="region of interest" description="Disordered" evidence="1">
    <location>
        <begin position="161"/>
        <end position="180"/>
    </location>
</feature>
<evidence type="ECO:0000256" key="1">
    <source>
        <dbReference type="SAM" id="MobiDB-lite"/>
    </source>
</evidence>
<reference evidence="2" key="1">
    <citation type="submission" date="2022-06" db="EMBL/GenBank/DDBJ databases">
        <authorList>
            <consortium name="SYNGENTA / RWTH Aachen University"/>
        </authorList>
    </citation>
    <scope>NUCLEOTIDE SEQUENCE</scope>
</reference>
<keyword evidence="3" id="KW-1185">Reference proteome</keyword>
<accession>A0AAV0ANK2</accession>
<feature type="compositionally biased region" description="Acidic residues" evidence="1">
    <location>
        <begin position="162"/>
        <end position="176"/>
    </location>
</feature>
<evidence type="ECO:0000313" key="3">
    <source>
        <dbReference type="Proteomes" id="UP001153365"/>
    </source>
</evidence>
<evidence type="ECO:0000313" key="2">
    <source>
        <dbReference type="EMBL" id="CAH7669665.1"/>
    </source>
</evidence>
<proteinExistence type="predicted"/>
<feature type="compositionally biased region" description="Basic and acidic residues" evidence="1">
    <location>
        <begin position="132"/>
        <end position="145"/>
    </location>
</feature>
<feature type="region of interest" description="Disordered" evidence="1">
    <location>
        <begin position="120"/>
        <end position="145"/>
    </location>
</feature>
<comment type="caution">
    <text evidence="2">The sequence shown here is derived from an EMBL/GenBank/DDBJ whole genome shotgun (WGS) entry which is preliminary data.</text>
</comment>
<gene>
    <name evidence="2" type="ORF">PPACK8108_LOCUS4308</name>
</gene>
<dbReference type="Proteomes" id="UP001153365">
    <property type="component" value="Unassembled WGS sequence"/>
</dbReference>
<dbReference type="AlphaFoldDB" id="A0AAV0ANK2"/>
<sequence>MEDFSRKATGSVGLATLDDLAFEIGFVLEAAPLGGSIPGLRLDDLEFFDSEVLNEAGEGARRWERLRRSGRYDGDLNCCHHTEHCEHPLLGLEDRYGSSSWAESLLEGALELAECLLNSSPSSSSDGLEASDGPRPDMSKSSRNGDESLTWLTFVLEANVGGDEDSEGGEAEDGDELFGREEGKSSWLDLSEHWGQSLMAVHNLTTIIASAGAVDVTVGGSDDTRSPWLIGPARLGAIDGPDVGGMSLERLIKRMRFEFLAHHQGLRTDPDASGVTDSGAVEVVAGLLGVETQRTVKHLIGQTSDPLIKIRKINLGLLDRNMTRMTAPGAHDQTQIMMETVARLF</sequence>
<protein>
    <submittedName>
        <fullName evidence="2">Uncharacterized protein</fullName>
    </submittedName>
</protein>
<name>A0AAV0ANK2_PHAPC</name>
<organism evidence="2 3">
    <name type="scientific">Phakopsora pachyrhizi</name>
    <name type="common">Asian soybean rust disease fungus</name>
    <dbReference type="NCBI Taxonomy" id="170000"/>
    <lineage>
        <taxon>Eukaryota</taxon>
        <taxon>Fungi</taxon>
        <taxon>Dikarya</taxon>
        <taxon>Basidiomycota</taxon>
        <taxon>Pucciniomycotina</taxon>
        <taxon>Pucciniomycetes</taxon>
        <taxon>Pucciniales</taxon>
        <taxon>Phakopsoraceae</taxon>
        <taxon>Phakopsora</taxon>
    </lineage>
</organism>